<evidence type="ECO:0000256" key="11">
    <source>
        <dbReference type="ARBA" id="ARBA00034036"/>
    </source>
</evidence>
<gene>
    <name evidence="19" type="ORF">HKI87_03g25910</name>
</gene>
<keyword evidence="4 14" id="KW-0479">Metal-binding</keyword>
<dbReference type="Proteomes" id="UP001472866">
    <property type="component" value="Chromosome 03"/>
</dbReference>
<feature type="binding site" evidence="13">
    <location>
        <position position="770"/>
    </location>
    <ligand>
        <name>ATP</name>
        <dbReference type="ChEBI" id="CHEBI:30616"/>
    </ligand>
</feature>
<dbReference type="Pfam" id="PF16209">
    <property type="entry name" value="PhoLip_ATPase_N"/>
    <property type="match status" value="1"/>
</dbReference>
<evidence type="ECO:0000256" key="16">
    <source>
        <dbReference type="SAM" id="MobiDB-lite"/>
    </source>
</evidence>
<dbReference type="InterPro" id="IPR032630">
    <property type="entry name" value="P_typ_ATPase_c"/>
</dbReference>
<evidence type="ECO:0000256" key="8">
    <source>
        <dbReference type="ARBA" id="ARBA00022967"/>
    </source>
</evidence>
<evidence type="ECO:0000256" key="14">
    <source>
        <dbReference type="PIRSR" id="PIRSR606539-3"/>
    </source>
</evidence>
<dbReference type="EMBL" id="CP151503">
    <property type="protein sequence ID" value="WZN61057.1"/>
    <property type="molecule type" value="Genomic_DNA"/>
</dbReference>
<comment type="subcellular location">
    <subcellularLocation>
        <location evidence="1 15">Membrane</location>
        <topology evidence="1 15">Multi-pass membrane protein</topology>
    </subcellularLocation>
</comment>
<dbReference type="SFLD" id="SFLDS00003">
    <property type="entry name" value="Haloacid_Dehalogenase"/>
    <property type="match status" value="1"/>
</dbReference>
<feature type="region of interest" description="Disordered" evidence="16">
    <location>
        <begin position="124"/>
        <end position="168"/>
    </location>
</feature>
<evidence type="ECO:0000256" key="6">
    <source>
        <dbReference type="ARBA" id="ARBA00022840"/>
    </source>
</evidence>
<dbReference type="InterPro" id="IPR023299">
    <property type="entry name" value="ATPase_P-typ_cyto_dom_N"/>
</dbReference>
<evidence type="ECO:0000256" key="10">
    <source>
        <dbReference type="ARBA" id="ARBA00023136"/>
    </source>
</evidence>
<dbReference type="PRINTS" id="PR00119">
    <property type="entry name" value="CATATPASE"/>
</dbReference>
<dbReference type="SFLD" id="SFLDF00027">
    <property type="entry name" value="p-type_atpase"/>
    <property type="match status" value="1"/>
</dbReference>
<keyword evidence="7 14" id="KW-0460">Magnesium</keyword>
<keyword evidence="6 13" id="KW-0067">ATP-binding</keyword>
<dbReference type="PANTHER" id="PTHR24092">
    <property type="entry name" value="PROBABLE PHOSPHOLIPID-TRANSPORTING ATPASE"/>
    <property type="match status" value="1"/>
</dbReference>
<feature type="domain" description="P-type ATPase N-terminal" evidence="17">
    <location>
        <begin position="216"/>
        <end position="268"/>
    </location>
</feature>
<dbReference type="InterPro" id="IPR044492">
    <property type="entry name" value="P_typ_ATPase_HD_dom"/>
</dbReference>
<evidence type="ECO:0000256" key="9">
    <source>
        <dbReference type="ARBA" id="ARBA00022989"/>
    </source>
</evidence>
<dbReference type="EC" id="7.6.2.1" evidence="15"/>
<dbReference type="GO" id="GO:0016887">
    <property type="term" value="F:ATP hydrolysis activity"/>
    <property type="evidence" value="ECO:0007669"/>
    <property type="project" value="InterPro"/>
</dbReference>
<feature type="compositionally biased region" description="Polar residues" evidence="16">
    <location>
        <begin position="124"/>
        <end position="138"/>
    </location>
</feature>
<feature type="transmembrane region" description="Helical" evidence="15">
    <location>
        <begin position="527"/>
        <end position="548"/>
    </location>
</feature>
<feature type="transmembrane region" description="Helical" evidence="15">
    <location>
        <begin position="1349"/>
        <end position="1367"/>
    </location>
</feature>
<dbReference type="Gene3D" id="2.70.150.10">
    <property type="entry name" value="Calcium-transporting ATPase, cytoplasmic transduction domain A"/>
    <property type="match status" value="1"/>
</dbReference>
<evidence type="ECO:0000313" key="20">
    <source>
        <dbReference type="Proteomes" id="UP001472866"/>
    </source>
</evidence>
<feature type="binding site" evidence="14">
    <location>
        <position position="647"/>
    </location>
    <ligand>
        <name>Mg(2+)</name>
        <dbReference type="ChEBI" id="CHEBI:18420"/>
    </ligand>
</feature>
<evidence type="ECO:0000256" key="12">
    <source>
        <dbReference type="PIRSR" id="PIRSR606539-1"/>
    </source>
</evidence>
<feature type="transmembrane region" description="Helical" evidence="15">
    <location>
        <begin position="1303"/>
        <end position="1323"/>
    </location>
</feature>
<feature type="binding site" evidence="13">
    <location>
        <position position="1108"/>
    </location>
    <ligand>
        <name>ATP</name>
        <dbReference type="ChEBI" id="CHEBI:30616"/>
    </ligand>
</feature>
<dbReference type="InterPro" id="IPR023298">
    <property type="entry name" value="ATPase_P-typ_TM_dom_sf"/>
</dbReference>
<evidence type="ECO:0000256" key="3">
    <source>
        <dbReference type="ARBA" id="ARBA00022692"/>
    </source>
</evidence>
<dbReference type="GO" id="GO:0045332">
    <property type="term" value="P:phospholipid translocation"/>
    <property type="evidence" value="ECO:0007669"/>
    <property type="project" value="TreeGrafter"/>
</dbReference>
<feature type="binding site" evidence="13">
    <location>
        <position position="955"/>
    </location>
    <ligand>
        <name>ATP</name>
        <dbReference type="ChEBI" id="CHEBI:30616"/>
    </ligand>
</feature>
<feature type="domain" description="P-type ATPase C-terminal" evidence="18">
    <location>
        <begin position="1130"/>
        <end position="1377"/>
    </location>
</feature>
<keyword evidence="10 15" id="KW-0472">Membrane</keyword>
<comment type="similarity">
    <text evidence="2 15">Belongs to the cation transport ATPase (P-type) (TC 3.A.3) family. Type IV subfamily.</text>
</comment>
<evidence type="ECO:0000256" key="1">
    <source>
        <dbReference type="ARBA" id="ARBA00004141"/>
    </source>
</evidence>
<dbReference type="InterPro" id="IPR018303">
    <property type="entry name" value="ATPase_P-typ_P_site"/>
</dbReference>
<comment type="catalytic activity">
    <reaction evidence="11 15">
        <text>ATP + H2O + phospholipidSide 1 = ADP + phosphate + phospholipidSide 2.</text>
        <dbReference type="EC" id="7.6.2.1"/>
    </reaction>
</comment>
<feature type="transmembrane region" description="Helical" evidence="15">
    <location>
        <begin position="1170"/>
        <end position="1191"/>
    </location>
</feature>
<evidence type="ECO:0000256" key="5">
    <source>
        <dbReference type="ARBA" id="ARBA00022741"/>
    </source>
</evidence>
<keyword evidence="20" id="KW-1185">Reference proteome</keyword>
<dbReference type="InterPro" id="IPR032631">
    <property type="entry name" value="P-type_ATPase_N"/>
</dbReference>
<name>A0AAX4P3Y9_9CHLO</name>
<feature type="binding site" evidence="14">
    <location>
        <position position="1104"/>
    </location>
    <ligand>
        <name>Mg(2+)</name>
        <dbReference type="ChEBI" id="CHEBI:18420"/>
    </ligand>
</feature>
<dbReference type="InterPro" id="IPR008250">
    <property type="entry name" value="ATPase_P-typ_transduc_dom_A_sf"/>
</dbReference>
<feature type="binding site" evidence="13">
    <location>
        <position position="647"/>
    </location>
    <ligand>
        <name>ATP</name>
        <dbReference type="ChEBI" id="CHEBI:30616"/>
    </ligand>
</feature>
<keyword evidence="3 15" id="KW-0812">Transmembrane</keyword>
<dbReference type="PROSITE" id="PS00154">
    <property type="entry name" value="ATPASE_E1_E2"/>
    <property type="match status" value="1"/>
</dbReference>
<feature type="compositionally biased region" description="Basic and acidic residues" evidence="16">
    <location>
        <begin position="10"/>
        <end position="29"/>
    </location>
</feature>
<reference evidence="19 20" key="1">
    <citation type="submission" date="2024-03" db="EMBL/GenBank/DDBJ databases">
        <title>Complete genome sequence of the green alga Chloropicon roscoffensis RCC1871.</title>
        <authorList>
            <person name="Lemieux C."/>
            <person name="Pombert J.-F."/>
            <person name="Otis C."/>
            <person name="Turmel M."/>
        </authorList>
    </citation>
    <scope>NUCLEOTIDE SEQUENCE [LARGE SCALE GENOMIC DNA]</scope>
    <source>
        <strain evidence="19 20">RCC1871</strain>
    </source>
</reference>
<evidence type="ECO:0000256" key="15">
    <source>
        <dbReference type="RuleBase" id="RU362033"/>
    </source>
</evidence>
<evidence type="ECO:0000259" key="18">
    <source>
        <dbReference type="Pfam" id="PF16212"/>
    </source>
</evidence>
<comment type="cofactor">
    <cofactor evidence="14">
        <name>Mg(2+)</name>
        <dbReference type="ChEBI" id="CHEBI:18420"/>
    </cofactor>
</comment>
<feature type="binding site" evidence="13">
    <location>
        <position position="648"/>
    </location>
    <ligand>
        <name>ATP</name>
        <dbReference type="ChEBI" id="CHEBI:30616"/>
    </ligand>
</feature>
<keyword evidence="5 13" id="KW-0547">Nucleotide-binding</keyword>
<evidence type="ECO:0000313" key="19">
    <source>
        <dbReference type="EMBL" id="WZN61057.1"/>
    </source>
</evidence>
<feature type="binding site" evidence="13">
    <location>
        <position position="954"/>
    </location>
    <ligand>
        <name>ATP</name>
        <dbReference type="ChEBI" id="CHEBI:30616"/>
    </ligand>
</feature>
<feature type="binding site" evidence="13">
    <location>
        <position position="1107"/>
    </location>
    <ligand>
        <name>ATP</name>
        <dbReference type="ChEBI" id="CHEBI:30616"/>
    </ligand>
</feature>
<dbReference type="SUPFAM" id="SSF56784">
    <property type="entry name" value="HAD-like"/>
    <property type="match status" value="1"/>
</dbReference>
<dbReference type="InterPro" id="IPR036412">
    <property type="entry name" value="HAD-like_sf"/>
</dbReference>
<feature type="transmembrane region" description="Helical" evidence="15">
    <location>
        <begin position="574"/>
        <end position="598"/>
    </location>
</feature>
<dbReference type="Gene3D" id="3.40.1110.10">
    <property type="entry name" value="Calcium-transporting ATPase, cytoplasmic domain N"/>
    <property type="match status" value="1"/>
</dbReference>
<dbReference type="GO" id="GO:0005886">
    <property type="term" value="C:plasma membrane"/>
    <property type="evidence" value="ECO:0007669"/>
    <property type="project" value="TreeGrafter"/>
</dbReference>
<feature type="binding site" evidence="14">
    <location>
        <position position="649"/>
    </location>
    <ligand>
        <name>Mg(2+)</name>
        <dbReference type="ChEBI" id="CHEBI:18420"/>
    </ligand>
</feature>
<dbReference type="Pfam" id="PF13246">
    <property type="entry name" value="Cation_ATPase"/>
    <property type="match status" value="1"/>
</dbReference>
<feature type="binding site" evidence="13">
    <location>
        <position position="811"/>
    </location>
    <ligand>
        <name>ATP</name>
        <dbReference type="ChEBI" id="CHEBI:30616"/>
    </ligand>
</feature>
<keyword evidence="9 15" id="KW-1133">Transmembrane helix</keyword>
<evidence type="ECO:0000256" key="2">
    <source>
        <dbReference type="ARBA" id="ARBA00008109"/>
    </source>
</evidence>
<accession>A0AAX4P3Y9</accession>
<feature type="binding site" evidence="13">
    <location>
        <position position="873"/>
    </location>
    <ligand>
        <name>ATP</name>
        <dbReference type="ChEBI" id="CHEBI:30616"/>
    </ligand>
</feature>
<feature type="binding site" evidence="13">
    <location>
        <position position="834"/>
    </location>
    <ligand>
        <name>ATP</name>
        <dbReference type="ChEBI" id="CHEBI:30616"/>
    </ligand>
</feature>
<evidence type="ECO:0000256" key="7">
    <source>
        <dbReference type="ARBA" id="ARBA00022842"/>
    </source>
</evidence>
<evidence type="ECO:0000256" key="13">
    <source>
        <dbReference type="PIRSR" id="PIRSR606539-2"/>
    </source>
</evidence>
<dbReference type="GO" id="GO:0140326">
    <property type="term" value="F:ATPase-coupled intramembrane lipid transporter activity"/>
    <property type="evidence" value="ECO:0007669"/>
    <property type="project" value="UniProtKB-EC"/>
</dbReference>
<keyword evidence="8 15" id="KW-1278">Translocase</keyword>
<feature type="binding site" evidence="13">
    <location>
        <position position="1055"/>
    </location>
    <ligand>
        <name>ATP</name>
        <dbReference type="ChEBI" id="CHEBI:30616"/>
    </ligand>
</feature>
<protein>
    <recommendedName>
        <fullName evidence="15">Phospholipid-transporting ATPase</fullName>
        <ecNumber evidence="15">7.6.2.1</ecNumber>
    </recommendedName>
</protein>
<organism evidence="19 20">
    <name type="scientific">Chloropicon roscoffensis</name>
    <dbReference type="NCBI Taxonomy" id="1461544"/>
    <lineage>
        <taxon>Eukaryota</taxon>
        <taxon>Viridiplantae</taxon>
        <taxon>Chlorophyta</taxon>
        <taxon>Chloropicophyceae</taxon>
        <taxon>Chloropicales</taxon>
        <taxon>Chloropicaceae</taxon>
        <taxon>Chloropicon</taxon>
    </lineage>
</organism>
<sequence>MPGGDRKKKGGDGPGRRDSFGIGREHEVDLSDPSTSFRDLVEDEMSTPTGFGGGGGDAPDSARSHTRHLSVEDFRDLYRSSSFNQLELSRPSLIPGSAEKPGHYRRRSVNPLERAAQDVLLQTQLETSRSQAVWSPNGRTGRYSLDRPSDPVKPKSKTFAEPAGHSRQPSFAFSIPSSLKRAATARSVGPAGPEAEQKLEDTRKIEIGVPNYIPDDAYCSNAIITAKYNVVTFLPIFLFKMFSRVAYLYFLLQACLTYWQAISPYKPWGPTAGLAFVLLVAAVKEIVEDRKRHQADLRTNTSLTHVLQPDGSFSEREWQQIKVGDVVQVNDGDLLPADLLCLHTALPDQVCFVKTANLDGESNLKIKRPVSLMDDEGFDLSYHRSARSCKSLGGSSDADVEDDGNPASPPLMSPATYRKAFMPVEWMASIFKIKATVHVEAPSQNLQSICGFVECERQEPGSATSSGEVDVVPITMNEMLLRGCMLKNSGFVLGLVLYTGRESRIQMNNRNVPFKLGSFESYLNMQIILLLFLQFSICLGCAIAALVWRNEQGMYRYYLAPQSYNWESNNENPFVFVVLQILSNWILYSFMIPISLFVSNEIVKFWQTFVYINQDKEMIDPETGEAARSRNSNVIEDLGKISYVFSDKTGTLTSNDMRLRAIGIGGLSFGSKDRRLELKPDLGAEEALRYFDETLADALDRQVEAPLSEDDGSRYDYVTVTKGGEGGEVDYGRLARATNEFFLSLCVCHSLIVETTDEGEASYQGPSPDEVALVETARRLGFEFLQRSSKHVRLAFRGRELTFEILNVLEFTSERRKMSVIARGPDGVVRLFCKGADAAILDCLRNYKFLPDGDALIEATNRSLHDFACTGLRTLCVASRVVDTEQWEEWDSRYQEAAASLDDRDEKIAKCAEELERDLNLLGITAIEDKLQDGVPETIQLLSDAGIKVFMITGDKQETAISIAISCNLIRRSETAMVCNESSAEDARRRLKDFLKDCEKSKYYTSGCAESSRRELVIDGPTLTHVVGTETEKVFAELASLCSSVVICRASPSQKSAIVRVMKEYEMFSHSRWYAQEGPIPWFPKLYYKTLWRVWDSRALAIGDGANDVAMLQSADVGIGILGKEGRQAVNNSDFAIGQFRFLGRLLLVHGQLSYYRLAHLIKYSFYKNISFALVFFYYQFYCGFSSQAIIDSIKATIFNVVLSSMPILLLATVDKPAEMDSLMAHPQTYNRSRALSSWNFWKAALVKSTLSSALSFFVPYLSSTVKGKHGTQGVYSLGATIFIALLGIIGIEILMLSRSWTWIFVAATFLSYILAYVFLPLWEALLRAFKFPNPEYAGIAEEIFSSPAFWLQILLCYLIAFGVRFVDRAVKIHLFPEDYDVLAEMDLKRRYSGDGDGSKPASSPLISIPSFRRSEREEGSDPEAKPQTER</sequence>
<feature type="region of interest" description="Disordered" evidence="16">
    <location>
        <begin position="1392"/>
        <end position="1431"/>
    </location>
</feature>
<feature type="binding site" evidence="13">
    <location>
        <position position="649"/>
    </location>
    <ligand>
        <name>ATP</name>
        <dbReference type="ChEBI" id="CHEBI:30616"/>
    </ligand>
</feature>
<feature type="binding site" evidence="13">
    <location>
        <position position="1049"/>
    </location>
    <ligand>
        <name>ATP</name>
        <dbReference type="ChEBI" id="CHEBI:30616"/>
    </ligand>
</feature>
<feature type="compositionally biased region" description="Basic and acidic residues" evidence="16">
    <location>
        <begin position="144"/>
        <end position="153"/>
    </location>
</feature>
<dbReference type="SUPFAM" id="SSF81660">
    <property type="entry name" value="Metal cation-transporting ATPase, ATP-binding domain N"/>
    <property type="match status" value="1"/>
</dbReference>
<dbReference type="InterPro" id="IPR006539">
    <property type="entry name" value="P-type_ATPase_IV"/>
</dbReference>
<dbReference type="GO" id="GO:0000287">
    <property type="term" value="F:magnesium ion binding"/>
    <property type="evidence" value="ECO:0007669"/>
    <property type="project" value="UniProtKB-UniRule"/>
</dbReference>
<dbReference type="Gene3D" id="3.40.50.1000">
    <property type="entry name" value="HAD superfamily/HAD-like"/>
    <property type="match status" value="1"/>
</dbReference>
<dbReference type="PANTHER" id="PTHR24092:SF150">
    <property type="entry name" value="PHOSPHOLIPID-TRANSPORTING ATPASE"/>
    <property type="match status" value="1"/>
</dbReference>
<dbReference type="InterPro" id="IPR023214">
    <property type="entry name" value="HAD_sf"/>
</dbReference>
<evidence type="ECO:0000256" key="4">
    <source>
        <dbReference type="ARBA" id="ARBA00022723"/>
    </source>
</evidence>
<feature type="binding site" evidence="13">
    <location>
        <position position="953"/>
    </location>
    <ligand>
        <name>ATP</name>
        <dbReference type="ChEBI" id="CHEBI:30616"/>
    </ligand>
</feature>
<proteinExistence type="inferred from homology"/>
<feature type="transmembrane region" description="Helical" evidence="15">
    <location>
        <begin position="1274"/>
        <end position="1296"/>
    </location>
</feature>
<dbReference type="InterPro" id="IPR001757">
    <property type="entry name" value="P_typ_ATPase"/>
</dbReference>
<dbReference type="NCBIfam" id="TIGR01652">
    <property type="entry name" value="ATPase-Plipid"/>
    <property type="match status" value="1"/>
</dbReference>
<feature type="compositionally biased region" description="Basic and acidic residues" evidence="16">
    <location>
        <begin position="1413"/>
        <end position="1431"/>
    </location>
</feature>
<dbReference type="NCBIfam" id="TIGR01494">
    <property type="entry name" value="ATPase_P-type"/>
    <property type="match status" value="1"/>
</dbReference>
<feature type="active site" description="4-aspartylphosphate intermediate" evidence="12">
    <location>
        <position position="647"/>
    </location>
</feature>
<dbReference type="Pfam" id="PF16212">
    <property type="entry name" value="PhoLip_ATPase_C"/>
    <property type="match status" value="1"/>
</dbReference>
<dbReference type="SUPFAM" id="SSF81665">
    <property type="entry name" value="Calcium ATPase, transmembrane domain M"/>
    <property type="match status" value="1"/>
</dbReference>
<dbReference type="SUPFAM" id="SSF81653">
    <property type="entry name" value="Calcium ATPase, transduction domain A"/>
    <property type="match status" value="1"/>
</dbReference>
<evidence type="ECO:0000259" key="17">
    <source>
        <dbReference type="Pfam" id="PF16209"/>
    </source>
</evidence>
<feature type="region of interest" description="Disordered" evidence="16">
    <location>
        <begin position="1"/>
        <end position="67"/>
    </location>
</feature>
<feature type="binding site" evidence="14">
    <location>
        <position position="1108"/>
    </location>
    <ligand>
        <name>Mg(2+)</name>
        <dbReference type="ChEBI" id="CHEBI:18420"/>
    </ligand>
</feature>
<dbReference type="GO" id="GO:0005524">
    <property type="term" value="F:ATP binding"/>
    <property type="evidence" value="ECO:0007669"/>
    <property type="project" value="UniProtKB-UniRule"/>
</dbReference>
<dbReference type="SFLD" id="SFLDG00002">
    <property type="entry name" value="C1.7:_P-type_atpase_like"/>
    <property type="match status" value="1"/>
</dbReference>